<dbReference type="InterPro" id="IPR038770">
    <property type="entry name" value="Na+/solute_symporter_sf"/>
</dbReference>
<evidence type="ECO:0000256" key="3">
    <source>
        <dbReference type="ARBA" id="ARBA00022448"/>
    </source>
</evidence>
<dbReference type="GO" id="GO:0006814">
    <property type="term" value="P:sodium ion transport"/>
    <property type="evidence" value="ECO:0007669"/>
    <property type="project" value="UniProtKB-KW"/>
</dbReference>
<keyword evidence="10" id="KW-0739">Sodium transport</keyword>
<protein>
    <submittedName>
        <fullName evidence="13">Sodium/proton antiporter NapA, CPA2 family (TC 2.A.37.2.1)</fullName>
    </submittedName>
</protein>
<evidence type="ECO:0000256" key="9">
    <source>
        <dbReference type="ARBA" id="ARBA00023136"/>
    </source>
</evidence>
<dbReference type="PANTHER" id="PTHR43562:SF3">
    <property type="entry name" value="SODIUM ION_PROTON EXCHANGER (EUROFUNG)"/>
    <property type="match status" value="1"/>
</dbReference>
<sequence length="386" mass="41665">MTELGMIAIILIASMVMGSLFKRFSLPAVVGQLLVGILLGPSLLHLLKPSHTLEFLSEIGVIFLMFIAGLESDVDLLKRYMKPSVMVAILGVLLPIIVFFGAGKVFHYTNTQAIFFGIVYAATSVSITVEVLQEFKKLKSKEGATILGAAVVDDVLAVVVLSLFITVVSSSTGNAAEKPLYVTMLLQLVYIVLILAVFHYIAPFVMRISKKLPVFANTTIGAVILCLGMAELAEVCGLSDVIGAFFAGVAISNTKSKHEIEHPISVIGYAFFIPIFFASIGLKMDFTGMSKVLLILVIFTILAIATKLFGGMIASKWSGFSWGSGYMIGAGMVSRGEMALIVAQIGFDYKIIHSGIYSQLVVVIVVTTLIAPFILKHSFSYLEEVR</sequence>
<dbReference type="Pfam" id="PF00999">
    <property type="entry name" value="Na_H_Exchanger"/>
    <property type="match status" value="1"/>
</dbReference>
<feature type="transmembrane region" description="Helical" evidence="11">
    <location>
        <begin position="320"/>
        <end position="343"/>
    </location>
</feature>
<feature type="transmembrane region" description="Helical" evidence="11">
    <location>
        <begin position="292"/>
        <end position="314"/>
    </location>
</feature>
<feature type="transmembrane region" description="Helical" evidence="11">
    <location>
        <begin position="214"/>
        <end position="233"/>
    </location>
</feature>
<evidence type="ECO:0000256" key="7">
    <source>
        <dbReference type="ARBA" id="ARBA00023053"/>
    </source>
</evidence>
<feature type="transmembrane region" description="Helical" evidence="11">
    <location>
        <begin position="262"/>
        <end position="280"/>
    </location>
</feature>
<dbReference type="RefSeq" id="WP_078808333.1">
    <property type="nucleotide sequence ID" value="NZ_FUXI01000039.1"/>
</dbReference>
<dbReference type="InterPro" id="IPR006153">
    <property type="entry name" value="Cation/H_exchanger_TM"/>
</dbReference>
<evidence type="ECO:0000256" key="11">
    <source>
        <dbReference type="SAM" id="Phobius"/>
    </source>
</evidence>
<dbReference type="EMBL" id="FUXI01000039">
    <property type="protein sequence ID" value="SKA11153.1"/>
    <property type="molecule type" value="Genomic_DNA"/>
</dbReference>
<feature type="transmembrane region" description="Helical" evidence="11">
    <location>
        <begin position="84"/>
        <end position="102"/>
    </location>
</feature>
<feature type="transmembrane region" description="Helical" evidence="11">
    <location>
        <begin position="144"/>
        <end position="168"/>
    </location>
</feature>
<keyword evidence="4" id="KW-0050">Antiport</keyword>
<feature type="transmembrane region" description="Helical" evidence="11">
    <location>
        <begin position="28"/>
        <end position="47"/>
    </location>
</feature>
<evidence type="ECO:0000256" key="5">
    <source>
        <dbReference type="ARBA" id="ARBA00022692"/>
    </source>
</evidence>
<dbReference type="OrthoDB" id="9793589at2"/>
<dbReference type="AlphaFoldDB" id="A0A1T4R5C5"/>
<dbReference type="GO" id="GO:0016020">
    <property type="term" value="C:membrane"/>
    <property type="evidence" value="ECO:0007669"/>
    <property type="project" value="UniProtKB-SubCell"/>
</dbReference>
<evidence type="ECO:0000256" key="2">
    <source>
        <dbReference type="ARBA" id="ARBA00005551"/>
    </source>
</evidence>
<proteinExistence type="inferred from homology"/>
<reference evidence="14" key="1">
    <citation type="submission" date="2017-02" db="EMBL/GenBank/DDBJ databases">
        <authorList>
            <person name="Varghese N."/>
            <person name="Submissions S."/>
        </authorList>
    </citation>
    <scope>NUCLEOTIDE SEQUENCE [LARGE SCALE GENOMIC DNA]</scope>
    <source>
        <strain evidence="14">ATCC BAA-1030</strain>
    </source>
</reference>
<comment type="similarity">
    <text evidence="2">Belongs to the monovalent cation:proton antiporter 2 (CPA2) transporter (TC 2.A.37) family.</text>
</comment>
<evidence type="ECO:0000313" key="13">
    <source>
        <dbReference type="EMBL" id="SKA11153.1"/>
    </source>
</evidence>
<feature type="transmembrane region" description="Helical" evidence="11">
    <location>
        <begin position="180"/>
        <end position="202"/>
    </location>
</feature>
<feature type="transmembrane region" description="Helical" evidence="11">
    <location>
        <begin position="6"/>
        <end position="21"/>
    </location>
</feature>
<keyword evidence="7" id="KW-0915">Sodium</keyword>
<accession>A0A1T4R5C5</accession>
<feature type="domain" description="Cation/H+ exchanger transmembrane" evidence="12">
    <location>
        <begin position="12"/>
        <end position="376"/>
    </location>
</feature>
<keyword evidence="5 11" id="KW-0812">Transmembrane</keyword>
<organism evidence="13 14">
    <name type="scientific">Pilibacter termitis</name>
    <dbReference type="NCBI Taxonomy" id="263852"/>
    <lineage>
        <taxon>Bacteria</taxon>
        <taxon>Bacillati</taxon>
        <taxon>Bacillota</taxon>
        <taxon>Bacilli</taxon>
        <taxon>Lactobacillales</taxon>
        <taxon>Enterococcaceae</taxon>
        <taxon>Pilibacter</taxon>
    </lineage>
</organism>
<name>A0A1T4R5C5_9ENTE</name>
<dbReference type="PANTHER" id="PTHR43562">
    <property type="entry name" value="NAPA-TYPE SODIUM/HYDROGEN ANTIPORTER"/>
    <property type="match status" value="1"/>
</dbReference>
<evidence type="ECO:0000256" key="1">
    <source>
        <dbReference type="ARBA" id="ARBA00004141"/>
    </source>
</evidence>
<evidence type="ECO:0000256" key="10">
    <source>
        <dbReference type="ARBA" id="ARBA00023201"/>
    </source>
</evidence>
<evidence type="ECO:0000256" key="4">
    <source>
        <dbReference type="ARBA" id="ARBA00022449"/>
    </source>
</evidence>
<feature type="transmembrane region" description="Helical" evidence="11">
    <location>
        <begin position="114"/>
        <end position="132"/>
    </location>
</feature>
<comment type="subcellular location">
    <subcellularLocation>
        <location evidence="1">Membrane</location>
        <topology evidence="1">Multi-pass membrane protein</topology>
    </subcellularLocation>
</comment>
<keyword evidence="6 11" id="KW-1133">Transmembrane helix</keyword>
<keyword evidence="8" id="KW-0406">Ion transport</keyword>
<gene>
    <name evidence="13" type="ORF">SAMN02745116_02436</name>
</gene>
<dbReference type="Proteomes" id="UP000190328">
    <property type="component" value="Unassembled WGS sequence"/>
</dbReference>
<evidence type="ECO:0000256" key="6">
    <source>
        <dbReference type="ARBA" id="ARBA00022989"/>
    </source>
</evidence>
<evidence type="ECO:0000259" key="12">
    <source>
        <dbReference type="Pfam" id="PF00999"/>
    </source>
</evidence>
<dbReference type="STRING" id="263852.SAMN02745116_02436"/>
<feature type="transmembrane region" description="Helical" evidence="11">
    <location>
        <begin position="53"/>
        <end position="72"/>
    </location>
</feature>
<keyword evidence="14" id="KW-1185">Reference proteome</keyword>
<dbReference type="Gene3D" id="1.20.1530.20">
    <property type="match status" value="1"/>
</dbReference>
<keyword evidence="9 11" id="KW-0472">Membrane</keyword>
<evidence type="ECO:0000256" key="8">
    <source>
        <dbReference type="ARBA" id="ARBA00023065"/>
    </source>
</evidence>
<feature type="transmembrane region" description="Helical" evidence="11">
    <location>
        <begin position="355"/>
        <end position="375"/>
    </location>
</feature>
<evidence type="ECO:0000313" key="14">
    <source>
        <dbReference type="Proteomes" id="UP000190328"/>
    </source>
</evidence>
<dbReference type="GO" id="GO:0015297">
    <property type="term" value="F:antiporter activity"/>
    <property type="evidence" value="ECO:0007669"/>
    <property type="project" value="UniProtKB-KW"/>
</dbReference>
<dbReference type="GO" id="GO:1902600">
    <property type="term" value="P:proton transmembrane transport"/>
    <property type="evidence" value="ECO:0007669"/>
    <property type="project" value="InterPro"/>
</dbReference>
<keyword evidence="3" id="KW-0813">Transport</keyword>